<keyword evidence="2" id="KW-1185">Reference proteome</keyword>
<dbReference type="EMBL" id="SSWX01000009">
    <property type="protein sequence ID" value="THJ33709.1"/>
    <property type="molecule type" value="Genomic_DNA"/>
</dbReference>
<dbReference type="RefSeq" id="WP_136406244.1">
    <property type="nucleotide sequence ID" value="NZ_SSWX01000009.1"/>
</dbReference>
<organism evidence="1 2">
    <name type="scientific">Lampropedia aestuarii</name>
    <dbReference type="NCBI Taxonomy" id="2562762"/>
    <lineage>
        <taxon>Bacteria</taxon>
        <taxon>Pseudomonadati</taxon>
        <taxon>Pseudomonadota</taxon>
        <taxon>Betaproteobacteria</taxon>
        <taxon>Burkholderiales</taxon>
        <taxon>Comamonadaceae</taxon>
        <taxon>Lampropedia</taxon>
    </lineage>
</organism>
<proteinExistence type="predicted"/>
<dbReference type="Proteomes" id="UP000306236">
    <property type="component" value="Unassembled WGS sequence"/>
</dbReference>
<name>A0A4S5BN84_9BURK</name>
<sequence>MTIEKTASGVFALEARSQLAPKERQILILSNGARSLADMVDIFGKDCVPLLKKLEQAGLLRGVSQTPPPAPVVAVPSNAAEGPKRAKNRSLAACKIYLIDLLQLQQNEEAIQVVHSLRQSDEPHSILELILVALNLILERSGERYVERVANRVFEIVPDEQLNMFIRLTQQLHIPILDLVARPYVGLLAEAPAPA</sequence>
<dbReference type="OrthoDB" id="8965824at2"/>
<evidence type="ECO:0000313" key="1">
    <source>
        <dbReference type="EMBL" id="THJ33709.1"/>
    </source>
</evidence>
<dbReference type="AlphaFoldDB" id="A0A4S5BN84"/>
<protein>
    <submittedName>
        <fullName evidence="1">Uncharacterized protein</fullName>
    </submittedName>
</protein>
<comment type="caution">
    <text evidence="1">The sequence shown here is derived from an EMBL/GenBank/DDBJ whole genome shotgun (WGS) entry which is preliminary data.</text>
</comment>
<accession>A0A4S5BN84</accession>
<evidence type="ECO:0000313" key="2">
    <source>
        <dbReference type="Proteomes" id="UP000306236"/>
    </source>
</evidence>
<gene>
    <name evidence="1" type="ORF">E8K88_08580</name>
</gene>
<reference evidence="1 2" key="1">
    <citation type="submission" date="2019-04" db="EMBL/GenBank/DDBJ databases">
        <title>Lampropedia sp YIM MLB12 draf genome.</title>
        <authorList>
            <person name="Wang Y.-X."/>
        </authorList>
    </citation>
    <scope>NUCLEOTIDE SEQUENCE [LARGE SCALE GENOMIC DNA]</scope>
    <source>
        <strain evidence="1 2">YIM MLB12</strain>
    </source>
</reference>